<dbReference type="SUPFAM" id="SSF56529">
    <property type="entry name" value="FAH"/>
    <property type="match status" value="1"/>
</dbReference>
<evidence type="ECO:0000313" key="2">
    <source>
        <dbReference type="Proteomes" id="UP000552097"/>
    </source>
</evidence>
<dbReference type="GO" id="GO:0008684">
    <property type="term" value="F:2-oxopent-4-enoate hydratase activity"/>
    <property type="evidence" value="ECO:0007669"/>
    <property type="project" value="TreeGrafter"/>
</dbReference>
<dbReference type="InterPro" id="IPR036663">
    <property type="entry name" value="Fumarylacetoacetase_C_sf"/>
</dbReference>
<keyword evidence="1" id="KW-0456">Lyase</keyword>
<comment type="caution">
    <text evidence="1">The sequence shown here is derived from an EMBL/GenBank/DDBJ whole genome shotgun (WGS) entry which is preliminary data.</text>
</comment>
<dbReference type="Proteomes" id="UP000552097">
    <property type="component" value="Unassembled WGS sequence"/>
</dbReference>
<reference evidence="1 2" key="1">
    <citation type="submission" date="2020-08" db="EMBL/GenBank/DDBJ databases">
        <title>Sequencing the genomes of 1000 actinobacteria strains.</title>
        <authorList>
            <person name="Klenk H.-P."/>
        </authorList>
    </citation>
    <scope>NUCLEOTIDE SEQUENCE [LARGE SCALE GENOMIC DNA]</scope>
    <source>
        <strain evidence="1 2">DSM 45486</strain>
    </source>
</reference>
<dbReference type="PANTHER" id="PTHR30143:SF0">
    <property type="entry name" value="2-KETO-4-PENTENOATE HYDRATASE"/>
    <property type="match status" value="1"/>
</dbReference>
<organism evidence="1 2">
    <name type="scientific">Saccharothrix ecbatanensis</name>
    <dbReference type="NCBI Taxonomy" id="1105145"/>
    <lineage>
        <taxon>Bacteria</taxon>
        <taxon>Bacillati</taxon>
        <taxon>Actinomycetota</taxon>
        <taxon>Actinomycetes</taxon>
        <taxon>Pseudonocardiales</taxon>
        <taxon>Pseudonocardiaceae</taxon>
        <taxon>Saccharothrix</taxon>
    </lineage>
</organism>
<gene>
    <name evidence="1" type="ORF">F4560_001226</name>
</gene>
<name>A0A7W9HGD0_9PSEU</name>
<dbReference type="EC" id="4.1.1.77" evidence="1"/>
<protein>
    <submittedName>
        <fullName evidence="1">2-oxo-3-hexenedioate decarboxylase</fullName>
        <ecNumber evidence="1">4.1.1.77</ecNumber>
    </submittedName>
</protein>
<dbReference type="EMBL" id="JACHMO010000001">
    <property type="protein sequence ID" value="MBB5801458.1"/>
    <property type="molecule type" value="Genomic_DNA"/>
</dbReference>
<dbReference type="GO" id="GO:0005737">
    <property type="term" value="C:cytoplasm"/>
    <property type="evidence" value="ECO:0007669"/>
    <property type="project" value="TreeGrafter"/>
</dbReference>
<sequence>MTAMEGTQITGSTDIRPGDVARAAQVLLDAERSRTARGPITALWPDLDLTTAYTIQFEALRRRLDRGERLIGVKLGLTSRAKQRRMRIDYPSLAWLTDAMVLPAGAPLPRERLIHPRAEPEIVFVMGDRLAGPGVTAATALRAVSSVHGGIEIIDSRYRDFKFTMQDAVADNSSSGLFVLGPLSVAPERLDLAHEACLLEVDGQVEDAATGAAVQGHPAEALALAANLLGARGLAIEPGWLVLTGGMTDAVHVTPGARVAAHFTTLGTVTLAGG</sequence>
<accession>A0A7W9HGD0</accession>
<dbReference type="InterPro" id="IPR050772">
    <property type="entry name" value="Hydratase-Decarb/MhpD_sf"/>
</dbReference>
<dbReference type="Gene3D" id="3.90.850.10">
    <property type="entry name" value="Fumarylacetoacetase-like, C-terminal domain"/>
    <property type="match status" value="1"/>
</dbReference>
<dbReference type="AlphaFoldDB" id="A0A7W9HGD0"/>
<keyword evidence="2" id="KW-1185">Reference proteome</keyword>
<evidence type="ECO:0000313" key="1">
    <source>
        <dbReference type="EMBL" id="MBB5801458.1"/>
    </source>
</evidence>
<proteinExistence type="predicted"/>
<dbReference type="GO" id="GO:0047437">
    <property type="term" value="F:4-oxalocrotonate decarboxylase activity"/>
    <property type="evidence" value="ECO:0007669"/>
    <property type="project" value="UniProtKB-EC"/>
</dbReference>
<dbReference type="PANTHER" id="PTHR30143">
    <property type="entry name" value="ACID HYDRATASE"/>
    <property type="match status" value="1"/>
</dbReference>